<evidence type="ECO:0000259" key="1">
    <source>
        <dbReference type="Pfam" id="PF00149"/>
    </source>
</evidence>
<organism evidence="2 3">
    <name type="scientific">Dissulfurirhabdus thermomarina</name>
    <dbReference type="NCBI Taxonomy" id="1765737"/>
    <lineage>
        <taxon>Bacteria</taxon>
        <taxon>Deltaproteobacteria</taxon>
        <taxon>Dissulfurirhabdaceae</taxon>
        <taxon>Dissulfurirhabdus</taxon>
    </lineage>
</organism>
<dbReference type="AlphaFoldDB" id="A0A6N9TY41"/>
<dbReference type="RefSeq" id="WP_163299555.1">
    <property type="nucleotide sequence ID" value="NZ_JAAGRR010000163.1"/>
</dbReference>
<evidence type="ECO:0000313" key="2">
    <source>
        <dbReference type="EMBL" id="NDY43396.1"/>
    </source>
</evidence>
<dbReference type="SUPFAM" id="SSF56300">
    <property type="entry name" value="Metallo-dependent phosphatases"/>
    <property type="match status" value="1"/>
</dbReference>
<dbReference type="InterPro" id="IPR041733">
    <property type="entry name" value="PAE1087_MPP"/>
</dbReference>
<evidence type="ECO:0000313" key="3">
    <source>
        <dbReference type="Proteomes" id="UP000469346"/>
    </source>
</evidence>
<dbReference type="GO" id="GO:0016787">
    <property type="term" value="F:hydrolase activity"/>
    <property type="evidence" value="ECO:0007669"/>
    <property type="project" value="InterPro"/>
</dbReference>
<dbReference type="InterPro" id="IPR004843">
    <property type="entry name" value="Calcineurin-like_PHP"/>
</dbReference>
<dbReference type="PANTHER" id="PTHR37523:SF1">
    <property type="entry name" value="CALCINEURIN-LIKE PHOSPHOESTERASE DOMAIN-CONTAINING PROTEIN"/>
    <property type="match status" value="1"/>
</dbReference>
<dbReference type="Gene3D" id="3.60.21.10">
    <property type="match status" value="1"/>
</dbReference>
<accession>A0A6N9TY41</accession>
<sequence>MRVIAFGDIHMEYGELARIPGLAEADLVIVTGDFTNFGGEKEAEKVLGAIRRYNGKILAVPGNLDQPEVAGMLHARGINLHADGVMLGETGIVGVGGSNPTPFNTPTEFPEERLAALMEKGLEKVREAKRLILVSHAPPVDTATDRIPSGAHVGSRAVRDFIERHRPLFCLTGHIHEARGTDRIGETLVLNPGMLSHPGWIELEETDGGEWTAVIRP</sequence>
<comment type="caution">
    <text evidence="2">The sequence shown here is derived from an EMBL/GenBank/DDBJ whole genome shotgun (WGS) entry which is preliminary data.</text>
</comment>
<reference evidence="2 3" key="1">
    <citation type="submission" date="2020-02" db="EMBL/GenBank/DDBJ databases">
        <title>Comparative genomics of sulfur disproportionating microorganisms.</title>
        <authorList>
            <person name="Ward L.M."/>
            <person name="Bertran E."/>
            <person name="Johnston D.T."/>
        </authorList>
    </citation>
    <scope>NUCLEOTIDE SEQUENCE [LARGE SCALE GENOMIC DNA]</scope>
    <source>
        <strain evidence="2 3">DSM 100025</strain>
    </source>
</reference>
<gene>
    <name evidence="2" type="ORF">G3N55_11160</name>
</gene>
<proteinExistence type="predicted"/>
<dbReference type="InterPro" id="IPR029052">
    <property type="entry name" value="Metallo-depent_PP-like"/>
</dbReference>
<protein>
    <submittedName>
        <fullName evidence="2">Serine/threonine protein phosphatase</fullName>
    </submittedName>
</protein>
<dbReference type="Proteomes" id="UP000469346">
    <property type="component" value="Unassembled WGS sequence"/>
</dbReference>
<dbReference type="Pfam" id="PF00149">
    <property type="entry name" value="Metallophos"/>
    <property type="match status" value="1"/>
</dbReference>
<feature type="domain" description="Calcineurin-like phosphoesterase" evidence="1">
    <location>
        <begin position="1"/>
        <end position="177"/>
    </location>
</feature>
<dbReference type="CDD" id="cd07392">
    <property type="entry name" value="MPP_PAE1087"/>
    <property type="match status" value="1"/>
</dbReference>
<dbReference type="EMBL" id="JAAGRR010000163">
    <property type="protein sequence ID" value="NDY43396.1"/>
    <property type="molecule type" value="Genomic_DNA"/>
</dbReference>
<keyword evidence="3" id="KW-1185">Reference proteome</keyword>
<name>A0A6N9TY41_DISTH</name>
<dbReference type="PANTHER" id="PTHR37523">
    <property type="entry name" value="METALLOPHOSPHOESTERASE"/>
    <property type="match status" value="1"/>
</dbReference>